<organism evidence="2 3">
    <name type="scientific">Steinernema glaseri</name>
    <dbReference type="NCBI Taxonomy" id="37863"/>
    <lineage>
        <taxon>Eukaryota</taxon>
        <taxon>Metazoa</taxon>
        <taxon>Ecdysozoa</taxon>
        <taxon>Nematoda</taxon>
        <taxon>Chromadorea</taxon>
        <taxon>Rhabditida</taxon>
        <taxon>Tylenchina</taxon>
        <taxon>Panagrolaimomorpha</taxon>
        <taxon>Strongyloidoidea</taxon>
        <taxon>Steinernematidae</taxon>
        <taxon>Steinernema</taxon>
    </lineage>
</organism>
<sequence>MARPWPGAPNGISGRRPGNLGRRTPDRPEKGAYLAKSATAPQLVRDAAFYSTCILKRPREALAENRCS</sequence>
<reference evidence="3" key="1">
    <citation type="submission" date="2016-11" db="UniProtKB">
        <authorList>
            <consortium name="WormBaseParasite"/>
        </authorList>
    </citation>
    <scope>IDENTIFICATION</scope>
</reference>
<dbReference type="Proteomes" id="UP000095287">
    <property type="component" value="Unplaced"/>
</dbReference>
<dbReference type="AlphaFoldDB" id="A0A1I7YT46"/>
<name>A0A1I7YT46_9BILA</name>
<feature type="region of interest" description="Disordered" evidence="1">
    <location>
        <begin position="1"/>
        <end position="30"/>
    </location>
</feature>
<protein>
    <submittedName>
        <fullName evidence="3">Uncharacterized protein</fullName>
    </submittedName>
</protein>
<evidence type="ECO:0000256" key="1">
    <source>
        <dbReference type="SAM" id="MobiDB-lite"/>
    </source>
</evidence>
<evidence type="ECO:0000313" key="3">
    <source>
        <dbReference type="WBParaSite" id="L893_g19472.t1"/>
    </source>
</evidence>
<proteinExistence type="predicted"/>
<evidence type="ECO:0000313" key="2">
    <source>
        <dbReference type="Proteomes" id="UP000095287"/>
    </source>
</evidence>
<accession>A0A1I7YT46</accession>
<keyword evidence="2" id="KW-1185">Reference proteome</keyword>
<dbReference type="WBParaSite" id="L893_g19472.t1">
    <property type="protein sequence ID" value="L893_g19472.t1"/>
    <property type="gene ID" value="L893_g19472"/>
</dbReference>